<feature type="active site" evidence="11">
    <location>
        <position position="544"/>
    </location>
</feature>
<evidence type="ECO:0000256" key="2">
    <source>
        <dbReference type="ARBA" id="ARBA00009010"/>
    </source>
</evidence>
<feature type="transmembrane region" description="Helical" evidence="12">
    <location>
        <begin position="231"/>
        <end position="249"/>
    </location>
</feature>
<keyword evidence="3 10" id="KW-0808">Transferase</keyword>
<keyword evidence="6 12" id="KW-1133">Transmembrane helix</keyword>
<keyword evidence="14" id="KW-1185">Reference proteome</keyword>
<evidence type="ECO:0000256" key="3">
    <source>
        <dbReference type="ARBA" id="ARBA00022679"/>
    </source>
</evidence>
<name>A0A0V1Q595_9ASCO</name>
<dbReference type="PIRSF" id="PIRSF000439">
    <property type="entry name" value="Oat_ACAT_DAG_ARE"/>
    <property type="match status" value="1"/>
</dbReference>
<keyword evidence="4 12" id="KW-0812">Transmembrane</keyword>
<protein>
    <recommendedName>
        <fullName evidence="10">O-acyltransferase</fullName>
    </recommendedName>
</protein>
<evidence type="ECO:0000256" key="6">
    <source>
        <dbReference type="ARBA" id="ARBA00022989"/>
    </source>
</evidence>
<comment type="similarity">
    <text evidence="2 10">Belongs to the membrane-bound acyltransferase family. Sterol o-acyltransferase subfamily.</text>
</comment>
<feature type="transmembrane region" description="Helical" evidence="12">
    <location>
        <begin position="155"/>
        <end position="176"/>
    </location>
</feature>
<feature type="transmembrane region" description="Helical" evidence="12">
    <location>
        <begin position="255"/>
        <end position="273"/>
    </location>
</feature>
<evidence type="ECO:0000256" key="1">
    <source>
        <dbReference type="ARBA" id="ARBA00004477"/>
    </source>
</evidence>
<dbReference type="PANTHER" id="PTHR10408">
    <property type="entry name" value="STEROL O-ACYLTRANSFERASE"/>
    <property type="match status" value="1"/>
</dbReference>
<evidence type="ECO:0000256" key="5">
    <source>
        <dbReference type="ARBA" id="ARBA00022824"/>
    </source>
</evidence>
<evidence type="ECO:0000256" key="10">
    <source>
        <dbReference type="PIRNR" id="PIRNR000439"/>
    </source>
</evidence>
<feature type="transmembrane region" description="Helical" evidence="12">
    <location>
        <begin position="459"/>
        <end position="478"/>
    </location>
</feature>
<gene>
    <name evidence="13" type="ORF">AC631_00496</name>
</gene>
<evidence type="ECO:0000313" key="13">
    <source>
        <dbReference type="EMBL" id="KSA03684.1"/>
    </source>
</evidence>
<keyword evidence="7 10" id="KW-0472">Membrane</keyword>
<evidence type="ECO:0000256" key="7">
    <source>
        <dbReference type="ARBA" id="ARBA00023136"/>
    </source>
</evidence>
<dbReference type="Proteomes" id="UP000054251">
    <property type="component" value="Unassembled WGS sequence"/>
</dbReference>
<dbReference type="EMBL" id="LMYN01000006">
    <property type="protein sequence ID" value="KSA03684.1"/>
    <property type="molecule type" value="Genomic_DNA"/>
</dbReference>
<dbReference type="AlphaFoldDB" id="A0A0V1Q595"/>
<evidence type="ECO:0000256" key="12">
    <source>
        <dbReference type="SAM" id="Phobius"/>
    </source>
</evidence>
<organism evidence="13 14">
    <name type="scientific">Debaryomyces fabryi</name>
    <dbReference type="NCBI Taxonomy" id="58627"/>
    <lineage>
        <taxon>Eukaryota</taxon>
        <taxon>Fungi</taxon>
        <taxon>Dikarya</taxon>
        <taxon>Ascomycota</taxon>
        <taxon>Saccharomycotina</taxon>
        <taxon>Pichiomycetes</taxon>
        <taxon>Debaryomycetaceae</taxon>
        <taxon>Debaryomyces</taxon>
    </lineage>
</organism>
<feature type="transmembrane region" description="Helical" evidence="12">
    <location>
        <begin position="196"/>
        <end position="219"/>
    </location>
</feature>
<comment type="function">
    <text evidence="9">Sterol O-acyltransferase that catalyzes the formation of stery esters.</text>
</comment>
<proteinExistence type="inferred from homology"/>
<dbReference type="GO" id="GO:0034737">
    <property type="term" value="F:ergosterol O-acyltransferase activity"/>
    <property type="evidence" value="ECO:0007669"/>
    <property type="project" value="TreeGrafter"/>
</dbReference>
<feature type="transmembrane region" description="Helical" evidence="12">
    <location>
        <begin position="403"/>
        <end position="425"/>
    </location>
</feature>
<dbReference type="Pfam" id="PF03062">
    <property type="entry name" value="MBOAT"/>
    <property type="match status" value="1"/>
</dbReference>
<keyword evidence="8 10" id="KW-0012">Acyltransferase</keyword>
<dbReference type="RefSeq" id="XP_015469786.1">
    <property type="nucleotide sequence ID" value="XM_015609326.1"/>
</dbReference>
<evidence type="ECO:0000256" key="9">
    <source>
        <dbReference type="ARBA" id="ARBA00023568"/>
    </source>
</evidence>
<dbReference type="GO" id="GO:0005789">
    <property type="term" value="C:endoplasmic reticulum membrane"/>
    <property type="evidence" value="ECO:0007669"/>
    <property type="project" value="UniProtKB-SubCell"/>
</dbReference>
<sequence length="607" mass="71526">MLHNSNAEEKLSTIINRNSGKRKSLILDDEYYDKEPLQGLEDQYVNVTNHHNQKQLNSDNINYSEFESSESMLERFENGQASLEPLMIKLDQINNAARNRIRQKKINDDKLQTDSSSNKASKDNFRSRFGDVKFFSALTTIFDSATFKNSEFYGLYLLFWIGTGFLMANNIIHSYIETGDNFFETAVMRTMRKDLVKIGLTDLAMYIGTYFAFLVQYACLKGWIAWHSTGWIIQSIYSFTHCAFSIYFASDMCMSYPWIGKVFLILHNLVLIMKMHSYAFYNGYLWKILEELEFSENYLERLNNSLVQLPQNFELEKTKSILDGSVRFCKFELEYQSSATTMSSESPIESFDLEDDIHDLQEKNIVKFPQNINLFNFFEYSMFPTLVYTLNFPRTRRIRWHYVLKKSCAIFGLILLMILVAQDWIYPILVRAMELQGLPTEEKRTRCVPIFLDMIPPFIWIYLLTFFLIWDAILNTIAELSRFADRDFYGPWWSSADWGEYSRIWNRPVHKFLLRHVYHSSISSFNLSRYKAMLCTFIFSSIMHELVMYIIFKRLRCYITLLQMSQIPHIALSSTKFMKDRRRFGNFNSLFGLVLAPGLVCTLYLVF</sequence>
<evidence type="ECO:0000256" key="8">
    <source>
        <dbReference type="ARBA" id="ARBA00023315"/>
    </source>
</evidence>
<reference evidence="13 14" key="1">
    <citation type="submission" date="2015-11" db="EMBL/GenBank/DDBJ databases">
        <title>The genome of Debaryomyces fabryi.</title>
        <authorList>
            <person name="Tafer H."/>
            <person name="Lopandic K."/>
        </authorList>
    </citation>
    <scope>NUCLEOTIDE SEQUENCE [LARGE SCALE GENOMIC DNA]</scope>
    <source>
        <strain evidence="13 14">CBS 789</strain>
    </source>
</reference>
<dbReference type="OrthoDB" id="10039049at2759"/>
<feature type="transmembrane region" description="Helical" evidence="12">
    <location>
        <begin position="587"/>
        <end position="606"/>
    </location>
</feature>
<keyword evidence="5 10" id="KW-0256">Endoplasmic reticulum</keyword>
<comment type="caution">
    <text evidence="13">The sequence shown here is derived from an EMBL/GenBank/DDBJ whole genome shotgun (WGS) entry which is preliminary data.</text>
</comment>
<dbReference type="InterPro" id="IPR004299">
    <property type="entry name" value="MBOAT_fam"/>
</dbReference>
<evidence type="ECO:0000256" key="4">
    <source>
        <dbReference type="ARBA" id="ARBA00022692"/>
    </source>
</evidence>
<accession>A0A0V1Q595</accession>
<dbReference type="InterPro" id="IPR014371">
    <property type="entry name" value="Oat_ACAT_DAG_ARE"/>
</dbReference>
<feature type="transmembrane region" description="Helical" evidence="12">
    <location>
        <begin position="532"/>
        <end position="552"/>
    </location>
</feature>
<comment type="subcellular location">
    <subcellularLocation>
        <location evidence="1 10">Endoplasmic reticulum membrane</location>
        <topology evidence="1 10">Multi-pass membrane protein</topology>
    </subcellularLocation>
</comment>
<evidence type="ECO:0000313" key="14">
    <source>
        <dbReference type="Proteomes" id="UP000054251"/>
    </source>
</evidence>
<dbReference type="GeneID" id="26837505"/>
<dbReference type="GO" id="GO:0008204">
    <property type="term" value="P:ergosterol metabolic process"/>
    <property type="evidence" value="ECO:0007669"/>
    <property type="project" value="TreeGrafter"/>
</dbReference>
<dbReference type="PANTHER" id="PTHR10408:SF23">
    <property type="entry name" value="STEROL O-ACYLTRANSFERASE 1-RELATED"/>
    <property type="match status" value="1"/>
</dbReference>
<evidence type="ECO:0000256" key="11">
    <source>
        <dbReference type="PIRSR" id="PIRSR000439-1"/>
    </source>
</evidence>